<evidence type="ECO:0000313" key="2">
    <source>
        <dbReference type="EMBL" id="EKX48835.1"/>
    </source>
</evidence>
<dbReference type="KEGG" id="gtt:GUITHDRAFT_151702"/>
<gene>
    <name evidence="2" type="ORF">GUITHDRAFT_151702</name>
</gene>
<evidence type="ECO:0000256" key="1">
    <source>
        <dbReference type="SAM" id="MobiDB-lite"/>
    </source>
</evidence>
<dbReference type="EMBL" id="JH992984">
    <property type="protein sequence ID" value="EKX48835.1"/>
    <property type="molecule type" value="Genomic_DNA"/>
</dbReference>
<dbReference type="Proteomes" id="UP000011087">
    <property type="component" value="Unassembled WGS sequence"/>
</dbReference>
<organism evidence="2">
    <name type="scientific">Guillardia theta (strain CCMP2712)</name>
    <name type="common">Cryptophyte</name>
    <dbReference type="NCBI Taxonomy" id="905079"/>
    <lineage>
        <taxon>Eukaryota</taxon>
        <taxon>Cryptophyceae</taxon>
        <taxon>Pyrenomonadales</taxon>
        <taxon>Geminigeraceae</taxon>
        <taxon>Guillardia</taxon>
    </lineage>
</organism>
<sequence>MSERKLPPGGINILTTHLYLSGMFIELVQIDSCSSLSFFGKKFEIRFKLLDEDVSTSFDLSEESDGLHENARRLDEVRMSWFFAADEGVNEYLAKRSKLVFDFYCDDECVAFATCSLKDLASRAVLHQNFQIHVEPLHKNLASTLALQFVVLHVNVGCVKFREVEVKDFHLRRRNGLFFPSSPYITQKLPPEGWDPCNEEYFYSLMHRKEDFEDEAFLCPNGVLMSRTGPRDNRMLLTSASRIPRKNPSRQIKSAEPWRRHPLPTTRPWSAPLRIPRNNATRTPPSLKSHDGKASRKKHLERSSEVRDHAPKPRRPVSSMEMRSRSDDYAHEREDARRGRPKSSIGFSRAEQPGKHAKSSRMSMIRELQSEMDAIDRDLGSTVHRPHSAFSTLPPRKPHDEIDSSSALTLLTRPKSALEAVGSRSLRDFDKDTLLTALNKTSKLSQIATRKNKASEDLFSAIEAAHDMWRNTLTKLDYLDEDLEHLDVRTKIVSTND</sequence>
<dbReference type="HOGENOM" id="CLU_549150_0_0_1"/>
<reference evidence="3" key="3">
    <citation type="submission" date="2016-03" db="UniProtKB">
        <authorList>
            <consortium name="EnsemblProtists"/>
        </authorList>
    </citation>
    <scope>IDENTIFICATION</scope>
</reference>
<dbReference type="RefSeq" id="XP_005835815.1">
    <property type="nucleotide sequence ID" value="XM_005835758.1"/>
</dbReference>
<dbReference type="EnsemblProtists" id="EKX48835">
    <property type="protein sequence ID" value="EKX48835"/>
    <property type="gene ID" value="GUITHDRAFT_151702"/>
</dbReference>
<reference evidence="2 4" key="1">
    <citation type="journal article" date="2012" name="Nature">
        <title>Algal genomes reveal evolutionary mosaicism and the fate of nucleomorphs.</title>
        <authorList>
            <consortium name="DOE Joint Genome Institute"/>
            <person name="Curtis B.A."/>
            <person name="Tanifuji G."/>
            <person name="Burki F."/>
            <person name="Gruber A."/>
            <person name="Irimia M."/>
            <person name="Maruyama S."/>
            <person name="Arias M.C."/>
            <person name="Ball S.G."/>
            <person name="Gile G.H."/>
            <person name="Hirakawa Y."/>
            <person name="Hopkins J.F."/>
            <person name="Kuo A."/>
            <person name="Rensing S.A."/>
            <person name="Schmutz J."/>
            <person name="Symeonidi A."/>
            <person name="Elias M."/>
            <person name="Eveleigh R.J."/>
            <person name="Herman E.K."/>
            <person name="Klute M.J."/>
            <person name="Nakayama T."/>
            <person name="Obornik M."/>
            <person name="Reyes-Prieto A."/>
            <person name="Armbrust E.V."/>
            <person name="Aves S.J."/>
            <person name="Beiko R.G."/>
            <person name="Coutinho P."/>
            <person name="Dacks J.B."/>
            <person name="Durnford D.G."/>
            <person name="Fast N.M."/>
            <person name="Green B.R."/>
            <person name="Grisdale C.J."/>
            <person name="Hempel F."/>
            <person name="Henrissat B."/>
            <person name="Hoppner M.P."/>
            <person name="Ishida K."/>
            <person name="Kim E."/>
            <person name="Koreny L."/>
            <person name="Kroth P.G."/>
            <person name="Liu Y."/>
            <person name="Malik S.B."/>
            <person name="Maier U.G."/>
            <person name="McRose D."/>
            <person name="Mock T."/>
            <person name="Neilson J.A."/>
            <person name="Onodera N.T."/>
            <person name="Poole A.M."/>
            <person name="Pritham E.J."/>
            <person name="Richards T.A."/>
            <person name="Rocap G."/>
            <person name="Roy S.W."/>
            <person name="Sarai C."/>
            <person name="Schaack S."/>
            <person name="Shirato S."/>
            <person name="Slamovits C.H."/>
            <person name="Spencer D.F."/>
            <person name="Suzuki S."/>
            <person name="Worden A.Z."/>
            <person name="Zauner S."/>
            <person name="Barry K."/>
            <person name="Bell C."/>
            <person name="Bharti A.K."/>
            <person name="Crow J.A."/>
            <person name="Grimwood J."/>
            <person name="Kramer R."/>
            <person name="Lindquist E."/>
            <person name="Lucas S."/>
            <person name="Salamov A."/>
            <person name="McFadden G.I."/>
            <person name="Lane C.E."/>
            <person name="Keeling P.J."/>
            <person name="Gray M.W."/>
            <person name="Grigoriev I.V."/>
            <person name="Archibald J.M."/>
        </authorList>
    </citation>
    <scope>NUCLEOTIDE SEQUENCE</scope>
    <source>
        <strain evidence="2 4">CCMP2712</strain>
    </source>
</reference>
<evidence type="ECO:0000313" key="3">
    <source>
        <dbReference type="EnsemblProtists" id="EKX48835"/>
    </source>
</evidence>
<proteinExistence type="predicted"/>
<evidence type="ECO:0000313" key="4">
    <source>
        <dbReference type="Proteomes" id="UP000011087"/>
    </source>
</evidence>
<dbReference type="GeneID" id="17305397"/>
<dbReference type="AlphaFoldDB" id="L1JL76"/>
<reference evidence="4" key="2">
    <citation type="submission" date="2012-11" db="EMBL/GenBank/DDBJ databases">
        <authorList>
            <person name="Kuo A."/>
            <person name="Curtis B.A."/>
            <person name="Tanifuji G."/>
            <person name="Burki F."/>
            <person name="Gruber A."/>
            <person name="Irimia M."/>
            <person name="Maruyama S."/>
            <person name="Arias M.C."/>
            <person name="Ball S.G."/>
            <person name="Gile G.H."/>
            <person name="Hirakawa Y."/>
            <person name="Hopkins J.F."/>
            <person name="Rensing S.A."/>
            <person name="Schmutz J."/>
            <person name="Symeonidi A."/>
            <person name="Elias M."/>
            <person name="Eveleigh R.J."/>
            <person name="Herman E.K."/>
            <person name="Klute M.J."/>
            <person name="Nakayama T."/>
            <person name="Obornik M."/>
            <person name="Reyes-Prieto A."/>
            <person name="Armbrust E.V."/>
            <person name="Aves S.J."/>
            <person name="Beiko R.G."/>
            <person name="Coutinho P."/>
            <person name="Dacks J.B."/>
            <person name="Durnford D.G."/>
            <person name="Fast N.M."/>
            <person name="Green B.R."/>
            <person name="Grisdale C."/>
            <person name="Hempe F."/>
            <person name="Henrissat B."/>
            <person name="Hoppner M.P."/>
            <person name="Ishida K.-I."/>
            <person name="Kim E."/>
            <person name="Koreny L."/>
            <person name="Kroth P.G."/>
            <person name="Liu Y."/>
            <person name="Malik S.-B."/>
            <person name="Maier U.G."/>
            <person name="McRose D."/>
            <person name="Mock T."/>
            <person name="Neilson J.A."/>
            <person name="Onodera N.T."/>
            <person name="Poole A.M."/>
            <person name="Pritham E.J."/>
            <person name="Richards T.A."/>
            <person name="Rocap G."/>
            <person name="Roy S.W."/>
            <person name="Sarai C."/>
            <person name="Schaack S."/>
            <person name="Shirato S."/>
            <person name="Slamovits C.H."/>
            <person name="Spencer D.F."/>
            <person name="Suzuki S."/>
            <person name="Worden A.Z."/>
            <person name="Zauner S."/>
            <person name="Barry K."/>
            <person name="Bell C."/>
            <person name="Bharti A.K."/>
            <person name="Crow J.A."/>
            <person name="Grimwood J."/>
            <person name="Kramer R."/>
            <person name="Lindquist E."/>
            <person name="Lucas S."/>
            <person name="Salamov A."/>
            <person name="McFadden G.I."/>
            <person name="Lane C.E."/>
            <person name="Keeling P.J."/>
            <person name="Gray M.W."/>
            <person name="Grigoriev I.V."/>
            <person name="Archibald J.M."/>
        </authorList>
    </citation>
    <scope>NUCLEOTIDE SEQUENCE</scope>
    <source>
        <strain evidence="4">CCMP2712</strain>
    </source>
</reference>
<keyword evidence="4" id="KW-1185">Reference proteome</keyword>
<protein>
    <submittedName>
        <fullName evidence="2 3">Uncharacterized protein</fullName>
    </submittedName>
</protein>
<feature type="compositionally biased region" description="Basic and acidic residues" evidence="1">
    <location>
        <begin position="301"/>
        <end position="311"/>
    </location>
</feature>
<accession>L1JL76</accession>
<feature type="compositionally biased region" description="Basic and acidic residues" evidence="1">
    <location>
        <begin position="322"/>
        <end position="338"/>
    </location>
</feature>
<feature type="region of interest" description="Disordered" evidence="1">
    <location>
        <begin position="238"/>
        <end position="361"/>
    </location>
</feature>
<name>L1JL76_GUITC</name>
<dbReference type="PaxDb" id="55529-EKX48835"/>